<reference evidence="4" key="1">
    <citation type="submission" date="2021-06" db="EMBL/GenBank/DDBJ databases">
        <authorList>
            <person name="Kallberg Y."/>
            <person name="Tangrot J."/>
            <person name="Rosling A."/>
        </authorList>
    </citation>
    <scope>NUCLEOTIDE SEQUENCE</scope>
    <source>
        <strain evidence="4">FL130A</strain>
    </source>
</reference>
<dbReference type="EMBL" id="CAJVPS010037841">
    <property type="protein sequence ID" value="CAG8745991.1"/>
    <property type="molecule type" value="Genomic_DNA"/>
</dbReference>
<keyword evidence="5" id="KW-1185">Reference proteome</keyword>
<evidence type="ECO:0000259" key="3">
    <source>
        <dbReference type="Pfam" id="PF01965"/>
    </source>
</evidence>
<dbReference type="InterPro" id="IPR050325">
    <property type="entry name" value="Prot/Nucl_acid_deglycase"/>
</dbReference>
<dbReference type="Gene3D" id="3.40.50.880">
    <property type="match status" value="1"/>
</dbReference>
<accession>A0A9N9IPI0</accession>
<dbReference type="GO" id="GO:0005739">
    <property type="term" value="C:mitochondrion"/>
    <property type="evidence" value="ECO:0007669"/>
    <property type="project" value="TreeGrafter"/>
</dbReference>
<dbReference type="GO" id="GO:1903189">
    <property type="term" value="P:glyoxal metabolic process"/>
    <property type="evidence" value="ECO:0007669"/>
    <property type="project" value="TreeGrafter"/>
</dbReference>
<dbReference type="Pfam" id="PF01965">
    <property type="entry name" value="DJ-1_PfpI"/>
    <property type="match status" value="1"/>
</dbReference>
<evidence type="ECO:0000256" key="2">
    <source>
        <dbReference type="ARBA" id="ARBA00048082"/>
    </source>
</evidence>
<evidence type="ECO:0000313" key="5">
    <source>
        <dbReference type="Proteomes" id="UP000789508"/>
    </source>
</evidence>
<comment type="caution">
    <text evidence="4">The sequence shown here is derived from an EMBL/GenBank/DDBJ whole genome shotgun (WGS) entry which is preliminary data.</text>
</comment>
<proteinExistence type="predicted"/>
<dbReference type="InterPro" id="IPR002818">
    <property type="entry name" value="DJ-1/PfpI"/>
</dbReference>
<evidence type="ECO:0000256" key="1">
    <source>
        <dbReference type="ARBA" id="ARBA00013134"/>
    </source>
</evidence>
<dbReference type="OrthoDB" id="543156at2759"/>
<dbReference type="GO" id="GO:0019172">
    <property type="term" value="F:glyoxalase III activity"/>
    <property type="evidence" value="ECO:0007669"/>
    <property type="project" value="UniProtKB-EC"/>
</dbReference>
<protein>
    <recommendedName>
        <fullName evidence="1">D-lactate dehydratase</fullName>
        <ecNumber evidence="1">4.2.1.130</ecNumber>
    </recommendedName>
</protein>
<name>A0A9N9IPI0_9GLOM</name>
<feature type="domain" description="DJ-1/PfpI" evidence="3">
    <location>
        <begin position="6"/>
        <end position="134"/>
    </location>
</feature>
<dbReference type="SUPFAM" id="SSF52317">
    <property type="entry name" value="Class I glutamine amidotransferase-like"/>
    <property type="match status" value="1"/>
</dbReference>
<organism evidence="4 5">
    <name type="scientific">Ambispora leptoticha</name>
    <dbReference type="NCBI Taxonomy" id="144679"/>
    <lineage>
        <taxon>Eukaryota</taxon>
        <taxon>Fungi</taxon>
        <taxon>Fungi incertae sedis</taxon>
        <taxon>Mucoromycota</taxon>
        <taxon>Glomeromycotina</taxon>
        <taxon>Glomeromycetes</taxon>
        <taxon>Archaeosporales</taxon>
        <taxon>Ambisporaceae</taxon>
        <taxon>Ambispora</taxon>
    </lineage>
</organism>
<dbReference type="GO" id="GO:0006979">
    <property type="term" value="P:response to oxidative stress"/>
    <property type="evidence" value="ECO:0007669"/>
    <property type="project" value="TreeGrafter"/>
</dbReference>
<dbReference type="EC" id="4.2.1.130" evidence="1"/>
<dbReference type="Proteomes" id="UP000789508">
    <property type="component" value="Unassembled WGS sequence"/>
</dbReference>
<dbReference type="PANTHER" id="PTHR48094:SF12">
    <property type="entry name" value="PARKINSON DISEASE PROTEIN 7 HOMOLOG"/>
    <property type="match status" value="1"/>
</dbReference>
<dbReference type="GO" id="GO:0005634">
    <property type="term" value="C:nucleus"/>
    <property type="evidence" value="ECO:0007669"/>
    <property type="project" value="TreeGrafter"/>
</dbReference>
<evidence type="ECO:0000313" key="4">
    <source>
        <dbReference type="EMBL" id="CAG8745991.1"/>
    </source>
</evidence>
<dbReference type="AlphaFoldDB" id="A0A9N9IPI0"/>
<dbReference type="PANTHER" id="PTHR48094">
    <property type="entry name" value="PROTEIN/NUCLEIC ACID DEGLYCASE DJ-1-RELATED"/>
    <property type="match status" value="1"/>
</dbReference>
<sequence length="135" mass="14249">MSTENKKALVLIADGTEEMEAVISIDVLRRASIEVTVAGVALKEQKFATCSRGVKIIPDISFDNLWPTVSHDSFDVIIVPGGLGGAKTISSDENVQKLLANAHQSKKIVAAICAGPISVKLAKINKGGKITCHPV</sequence>
<dbReference type="InterPro" id="IPR029062">
    <property type="entry name" value="Class_I_gatase-like"/>
</dbReference>
<comment type="catalytic activity">
    <reaction evidence="2">
        <text>methylglyoxal + H2O = (R)-lactate + H(+)</text>
        <dbReference type="Rhea" id="RHEA:27754"/>
        <dbReference type="ChEBI" id="CHEBI:15377"/>
        <dbReference type="ChEBI" id="CHEBI:15378"/>
        <dbReference type="ChEBI" id="CHEBI:16004"/>
        <dbReference type="ChEBI" id="CHEBI:17158"/>
        <dbReference type="EC" id="4.2.1.130"/>
    </reaction>
</comment>
<feature type="non-terminal residue" evidence="4">
    <location>
        <position position="135"/>
    </location>
</feature>
<dbReference type="CDD" id="cd03135">
    <property type="entry name" value="GATase1_DJ-1"/>
    <property type="match status" value="1"/>
</dbReference>
<gene>
    <name evidence="4" type="ORF">ALEPTO_LOCUS13130</name>
</gene>